<dbReference type="PANTHER" id="PTHR11552">
    <property type="entry name" value="GLUCOSE-METHANOL-CHOLINE GMC OXIDOREDUCTASE"/>
    <property type="match status" value="1"/>
</dbReference>
<dbReference type="PANTHER" id="PTHR11552:SF138">
    <property type="entry name" value="DEHYDROGENASE PKFF-RELATED"/>
    <property type="match status" value="1"/>
</dbReference>
<dbReference type="PROSITE" id="PS00624">
    <property type="entry name" value="GMC_OXRED_2"/>
    <property type="match status" value="1"/>
</dbReference>
<dbReference type="InterPro" id="IPR007867">
    <property type="entry name" value="GMC_OxRtase_C"/>
</dbReference>
<dbReference type="InterPro" id="IPR000172">
    <property type="entry name" value="GMC_OxRdtase_N"/>
</dbReference>
<evidence type="ECO:0000259" key="3">
    <source>
        <dbReference type="PROSITE" id="PS00624"/>
    </source>
</evidence>
<dbReference type="Gene3D" id="3.50.50.60">
    <property type="entry name" value="FAD/NAD(P)-binding domain"/>
    <property type="match status" value="1"/>
</dbReference>
<dbReference type="SUPFAM" id="SSF51905">
    <property type="entry name" value="FAD/NAD(P)-binding domain"/>
    <property type="match status" value="1"/>
</dbReference>
<protein>
    <recommendedName>
        <fullName evidence="3">Glucose-methanol-choline oxidoreductase N-terminal domain-containing protein</fullName>
    </recommendedName>
</protein>
<accession>A0ABR4AKP0</accession>
<name>A0ABR4AKP0_9LECA</name>
<dbReference type="PIRSF" id="PIRSF000137">
    <property type="entry name" value="Alcohol_oxidase"/>
    <property type="match status" value="1"/>
</dbReference>
<evidence type="ECO:0000256" key="2">
    <source>
        <dbReference type="ARBA" id="ARBA00023180"/>
    </source>
</evidence>
<reference evidence="4 5" key="1">
    <citation type="submission" date="2024-09" db="EMBL/GenBank/DDBJ databases">
        <title>Rethinking Asexuality: The Enigmatic Case of Functional Sexual Genes in Lepraria (Stereocaulaceae).</title>
        <authorList>
            <person name="Doellman M."/>
            <person name="Sun Y."/>
            <person name="Barcenas-Pena A."/>
            <person name="Lumbsch H.T."/>
            <person name="Grewe F."/>
        </authorList>
    </citation>
    <scope>NUCLEOTIDE SEQUENCE [LARGE SCALE GENOMIC DNA]</scope>
    <source>
        <strain evidence="4 5">Grewe 0041</strain>
    </source>
</reference>
<proteinExistence type="inferred from homology"/>
<dbReference type="SUPFAM" id="SSF54373">
    <property type="entry name" value="FAD-linked reductases, C-terminal domain"/>
    <property type="match status" value="1"/>
</dbReference>
<evidence type="ECO:0000256" key="1">
    <source>
        <dbReference type="ARBA" id="ARBA00010790"/>
    </source>
</evidence>
<dbReference type="Gene3D" id="3.30.560.10">
    <property type="entry name" value="Glucose Oxidase, domain 3"/>
    <property type="match status" value="1"/>
</dbReference>
<dbReference type="Pfam" id="PF05199">
    <property type="entry name" value="GMC_oxred_C"/>
    <property type="match status" value="1"/>
</dbReference>
<dbReference type="InterPro" id="IPR012132">
    <property type="entry name" value="GMC_OxRdtase"/>
</dbReference>
<dbReference type="Pfam" id="PF00732">
    <property type="entry name" value="GMC_oxred_N"/>
    <property type="match status" value="1"/>
</dbReference>
<dbReference type="Proteomes" id="UP001590951">
    <property type="component" value="Unassembled WGS sequence"/>
</dbReference>
<comment type="caution">
    <text evidence="4">The sequence shown here is derived from an EMBL/GenBank/DDBJ whole genome shotgun (WGS) entry which is preliminary data.</text>
</comment>
<keyword evidence="5" id="KW-1185">Reference proteome</keyword>
<feature type="domain" description="Glucose-methanol-choline oxidoreductase N-terminal" evidence="3">
    <location>
        <begin position="274"/>
        <end position="288"/>
    </location>
</feature>
<keyword evidence="2" id="KW-0325">Glycoprotein</keyword>
<dbReference type="EMBL" id="JBHFEH010000149">
    <property type="protein sequence ID" value="KAL2045376.1"/>
    <property type="molecule type" value="Genomic_DNA"/>
</dbReference>
<organism evidence="4 5">
    <name type="scientific">Lepraria finkii</name>
    <dbReference type="NCBI Taxonomy" id="1340010"/>
    <lineage>
        <taxon>Eukaryota</taxon>
        <taxon>Fungi</taxon>
        <taxon>Dikarya</taxon>
        <taxon>Ascomycota</taxon>
        <taxon>Pezizomycotina</taxon>
        <taxon>Lecanoromycetes</taxon>
        <taxon>OSLEUM clade</taxon>
        <taxon>Lecanoromycetidae</taxon>
        <taxon>Lecanorales</taxon>
        <taxon>Lecanorineae</taxon>
        <taxon>Stereocaulaceae</taxon>
        <taxon>Lepraria</taxon>
    </lineage>
</organism>
<evidence type="ECO:0000313" key="5">
    <source>
        <dbReference type="Proteomes" id="UP001590951"/>
    </source>
</evidence>
<gene>
    <name evidence="4" type="ORF">ABVK25_012156</name>
</gene>
<dbReference type="InterPro" id="IPR036188">
    <property type="entry name" value="FAD/NAD-bd_sf"/>
</dbReference>
<comment type="similarity">
    <text evidence="1">Belongs to the GMC oxidoreductase family.</text>
</comment>
<sequence length="564" mass="60901">MIIGGGTSGLTVAQRLAENPMVSVAVIEGGSFYEFGNGNISQIPAYDTRYSSPSPTTIQPLVDWGIVTVPQTQLDGREIHYTQGKCLGGSSGRNYLAYQRGSRGSYQRWADMVGDQSYTFNNTLHYFQKSPEFTPPNYAKRGTQSSILYDPLAFSSTGGPLQISYSNFYQPISPYFKQAFVKLGIKNIAGFNSGSLLGFSEFTLSIDPQAGTRSSSETSFLQEAISSSTLQVYQQTLAKRILFDDNKTATGVRVVTAGTEYTLSANKEVILAAGAFRSPQMLMVSGIGPSTTLEQFGIPIQSDLRGVGQGMWDQPFYSVTYRVNTTTNSQLLVNPAFELQATEDYLNDQTGPLGSAGGNWVAWEKLPRSLRNQLSNATISDLSQFPADWPELELLPLAATTATTSDNGNYASVSIAVLATTSRGNVTINSTDTTDNPLVSPNWLLTETDQELAVQGFKRARQIANATGITLGPEFSPGPQTQTDAQILDYIRQVLAPIHHASTTCAMGGANNSNAVVDSKGRVYGVQALRIVDSSIFPLLPPGHPQATVYMLAEKLADDIIRGN</sequence>
<evidence type="ECO:0000313" key="4">
    <source>
        <dbReference type="EMBL" id="KAL2045376.1"/>
    </source>
</evidence>